<accession>A0A392M344</accession>
<comment type="caution">
    <text evidence="1">The sequence shown here is derived from an EMBL/GenBank/DDBJ whole genome shotgun (WGS) entry which is preliminary data.</text>
</comment>
<dbReference type="PANTHER" id="PTHR47723:SF19">
    <property type="entry name" value="POLYNUCLEOTIDYL TRANSFERASE, RIBONUCLEASE H-LIKE SUPERFAMILY PROTEIN"/>
    <property type="match status" value="1"/>
</dbReference>
<name>A0A392M344_9FABA</name>
<protein>
    <submittedName>
        <fullName evidence="1">Uncharacterized protein</fullName>
    </submittedName>
</protein>
<dbReference type="AlphaFoldDB" id="A0A392M344"/>
<organism evidence="1 2">
    <name type="scientific">Trifolium medium</name>
    <dbReference type="NCBI Taxonomy" id="97028"/>
    <lineage>
        <taxon>Eukaryota</taxon>
        <taxon>Viridiplantae</taxon>
        <taxon>Streptophyta</taxon>
        <taxon>Embryophyta</taxon>
        <taxon>Tracheophyta</taxon>
        <taxon>Spermatophyta</taxon>
        <taxon>Magnoliopsida</taxon>
        <taxon>eudicotyledons</taxon>
        <taxon>Gunneridae</taxon>
        <taxon>Pentapetalae</taxon>
        <taxon>rosids</taxon>
        <taxon>fabids</taxon>
        <taxon>Fabales</taxon>
        <taxon>Fabaceae</taxon>
        <taxon>Papilionoideae</taxon>
        <taxon>50 kb inversion clade</taxon>
        <taxon>NPAAA clade</taxon>
        <taxon>Hologalegina</taxon>
        <taxon>IRL clade</taxon>
        <taxon>Trifolieae</taxon>
        <taxon>Trifolium</taxon>
    </lineage>
</organism>
<evidence type="ECO:0000313" key="2">
    <source>
        <dbReference type="Proteomes" id="UP000265520"/>
    </source>
</evidence>
<gene>
    <name evidence="1" type="ORF">A2U01_0002466</name>
</gene>
<dbReference type="EMBL" id="LXQA010002620">
    <property type="protein sequence ID" value="MCH81675.1"/>
    <property type="molecule type" value="Genomic_DNA"/>
</dbReference>
<evidence type="ECO:0000313" key="1">
    <source>
        <dbReference type="EMBL" id="MCH81675.1"/>
    </source>
</evidence>
<reference evidence="1 2" key="1">
    <citation type="journal article" date="2018" name="Front. Plant Sci.">
        <title>Red Clover (Trifolium pratense) and Zigzag Clover (T. medium) - A Picture of Genomic Similarities and Differences.</title>
        <authorList>
            <person name="Dluhosova J."/>
            <person name="Istvanek J."/>
            <person name="Nedelnik J."/>
            <person name="Repkova J."/>
        </authorList>
    </citation>
    <scope>NUCLEOTIDE SEQUENCE [LARGE SCALE GENOMIC DNA]</scope>
    <source>
        <strain evidence="2">cv. 10/8</strain>
        <tissue evidence="1">Leaf</tissue>
    </source>
</reference>
<dbReference type="PANTHER" id="PTHR47723">
    <property type="entry name" value="OS05G0353850 PROTEIN"/>
    <property type="match status" value="1"/>
</dbReference>
<sequence length="130" mass="14559">MVIEGAFSLDNYINGLKQTLQYPWETDRTCNGMQCDQLNEYNNTKALRGYEQIRDKEVRGIQWQLPPPPGWVRLNTDGATKVEDGVVGCGGIFRNENGVWMAGLSKFLSTTTYMAEIGSTSGLSRRLGVY</sequence>
<dbReference type="InterPro" id="IPR053151">
    <property type="entry name" value="RNase_H-like"/>
</dbReference>
<keyword evidence="2" id="KW-1185">Reference proteome</keyword>
<proteinExistence type="predicted"/>
<dbReference type="Proteomes" id="UP000265520">
    <property type="component" value="Unassembled WGS sequence"/>
</dbReference>